<evidence type="ECO:0000313" key="4">
    <source>
        <dbReference type="Proteomes" id="UP000252914"/>
    </source>
</evidence>
<feature type="region of interest" description="Disordered" evidence="1">
    <location>
        <begin position="1"/>
        <end position="23"/>
    </location>
</feature>
<dbReference type="PANTHER" id="PTHR21666:SF285">
    <property type="entry name" value="M23 FAMILY METALLOPEPTIDASE"/>
    <property type="match status" value="1"/>
</dbReference>
<evidence type="ECO:0000313" key="3">
    <source>
        <dbReference type="EMBL" id="RCG16794.1"/>
    </source>
</evidence>
<comment type="caution">
    <text evidence="3">The sequence shown here is derived from an EMBL/GenBank/DDBJ whole genome shotgun (WGS) entry which is preliminary data.</text>
</comment>
<dbReference type="InterPro" id="IPR016047">
    <property type="entry name" value="M23ase_b-sheet_dom"/>
</dbReference>
<proteinExistence type="predicted"/>
<organism evidence="3 4">
    <name type="scientific">Streptomyces diacarni</name>
    <dbReference type="NCBI Taxonomy" id="2800381"/>
    <lineage>
        <taxon>Bacteria</taxon>
        <taxon>Bacillati</taxon>
        <taxon>Actinomycetota</taxon>
        <taxon>Actinomycetes</taxon>
        <taxon>Kitasatosporales</taxon>
        <taxon>Streptomycetaceae</taxon>
        <taxon>Streptomyces</taxon>
    </lineage>
</organism>
<name>A0A367EFG0_9ACTN</name>
<gene>
    <name evidence="3" type="ORF">DTL70_28595</name>
</gene>
<evidence type="ECO:0000256" key="1">
    <source>
        <dbReference type="SAM" id="MobiDB-lite"/>
    </source>
</evidence>
<evidence type="ECO:0000259" key="2">
    <source>
        <dbReference type="Pfam" id="PF01551"/>
    </source>
</evidence>
<dbReference type="Proteomes" id="UP000252914">
    <property type="component" value="Unassembled WGS sequence"/>
</dbReference>
<dbReference type="EMBL" id="QOIN01000060">
    <property type="protein sequence ID" value="RCG16794.1"/>
    <property type="molecule type" value="Genomic_DNA"/>
</dbReference>
<protein>
    <submittedName>
        <fullName evidence="3">M23 family peptidase</fullName>
    </submittedName>
</protein>
<feature type="domain" description="M23ase beta-sheet core" evidence="2">
    <location>
        <begin position="109"/>
        <end position="172"/>
    </location>
</feature>
<accession>A0A367EFG0</accession>
<dbReference type="CDD" id="cd12797">
    <property type="entry name" value="M23_peptidase"/>
    <property type="match status" value="1"/>
</dbReference>
<reference evidence="3 4" key="1">
    <citation type="submission" date="2018-06" db="EMBL/GenBank/DDBJ databases">
        <title>Streptomyces reniochalinae sp. nov. and Streptomyces diacarnus sp. nov. from marine sponges.</title>
        <authorList>
            <person name="Li L."/>
        </authorList>
    </citation>
    <scope>NUCLEOTIDE SEQUENCE [LARGE SCALE GENOMIC DNA]</scope>
    <source>
        <strain evidence="3 4">LHW51701</strain>
    </source>
</reference>
<keyword evidence="4" id="KW-1185">Reference proteome</keyword>
<feature type="compositionally biased region" description="Polar residues" evidence="1">
    <location>
        <begin position="7"/>
        <end position="22"/>
    </location>
</feature>
<dbReference type="Gene3D" id="2.70.70.10">
    <property type="entry name" value="Glucose Permease (Domain IIA)"/>
    <property type="match status" value="1"/>
</dbReference>
<sequence>MPFTGRWLTQNSPARQVPSHGTDSLGGRYAIDFVAVDDRSRTAADRSWRTFLGTERPEIFHAFGRPITAPVTGTVVAVHDGETDHAARRSQLALLPYMMGEGGRLRRGVNGVAGNHVIIAVSEHGPFVALAHFRTGSVRVTTGQKVAEGEHIADCGNSGNSTQPHIHIQAMDSDDLSVARGVPMVFRRFREWPSGTGAGRVRERAMPGEEVVVEPLRS</sequence>
<dbReference type="AlphaFoldDB" id="A0A367EFG0"/>
<dbReference type="GO" id="GO:0004222">
    <property type="term" value="F:metalloendopeptidase activity"/>
    <property type="evidence" value="ECO:0007669"/>
    <property type="project" value="TreeGrafter"/>
</dbReference>
<dbReference type="InterPro" id="IPR050570">
    <property type="entry name" value="Cell_wall_metabolism_enzyme"/>
</dbReference>
<dbReference type="PANTHER" id="PTHR21666">
    <property type="entry name" value="PEPTIDASE-RELATED"/>
    <property type="match status" value="1"/>
</dbReference>
<dbReference type="SUPFAM" id="SSF51261">
    <property type="entry name" value="Duplicated hybrid motif"/>
    <property type="match status" value="1"/>
</dbReference>
<dbReference type="InterPro" id="IPR011055">
    <property type="entry name" value="Dup_hybrid_motif"/>
</dbReference>
<dbReference type="Pfam" id="PF01551">
    <property type="entry name" value="Peptidase_M23"/>
    <property type="match status" value="1"/>
</dbReference>